<dbReference type="InterPro" id="IPR046372">
    <property type="entry name" value="PARG_cat_C"/>
</dbReference>
<dbReference type="GO" id="GO:0009225">
    <property type="term" value="P:nucleotide-sugar metabolic process"/>
    <property type="evidence" value="ECO:0007669"/>
    <property type="project" value="TreeGrafter"/>
</dbReference>
<feature type="binding site" evidence="2">
    <location>
        <position position="82"/>
    </location>
    <ligand>
        <name>substrate</name>
    </ligand>
</feature>
<dbReference type="GO" id="GO:0005737">
    <property type="term" value="C:cytoplasm"/>
    <property type="evidence" value="ECO:0007669"/>
    <property type="project" value="TreeGrafter"/>
</dbReference>
<dbReference type="EMBL" id="SNRW01002791">
    <property type="protein sequence ID" value="KAA6391698.1"/>
    <property type="molecule type" value="Genomic_DNA"/>
</dbReference>
<gene>
    <name evidence="5" type="ORF">EZS28_012773</name>
</gene>
<dbReference type="InterPro" id="IPR007724">
    <property type="entry name" value="Poly_GlycHdrlase"/>
</dbReference>
<evidence type="ECO:0000313" key="6">
    <source>
        <dbReference type="Proteomes" id="UP000324800"/>
    </source>
</evidence>
<name>A0A5J4W9U5_9EUKA</name>
<organism evidence="5 6">
    <name type="scientific">Streblomastix strix</name>
    <dbReference type="NCBI Taxonomy" id="222440"/>
    <lineage>
        <taxon>Eukaryota</taxon>
        <taxon>Metamonada</taxon>
        <taxon>Preaxostyla</taxon>
        <taxon>Oxymonadida</taxon>
        <taxon>Streblomastigidae</taxon>
        <taxon>Streblomastix</taxon>
    </lineage>
</organism>
<feature type="active site" evidence="1">
    <location>
        <position position="97"/>
    </location>
</feature>
<dbReference type="Proteomes" id="UP000324800">
    <property type="component" value="Unassembled WGS sequence"/>
</dbReference>
<dbReference type="GO" id="GO:0005975">
    <property type="term" value="P:carbohydrate metabolic process"/>
    <property type="evidence" value="ECO:0007669"/>
    <property type="project" value="InterPro"/>
</dbReference>
<dbReference type="Pfam" id="PF05028">
    <property type="entry name" value="PARG_cat_C"/>
    <property type="match status" value="1"/>
</dbReference>
<feature type="domain" description="PARG catalytic Macro" evidence="4">
    <location>
        <begin position="54"/>
        <end position="285"/>
    </location>
</feature>
<dbReference type="GO" id="GO:1990966">
    <property type="term" value="P:ATP generation from poly-ADP-D-ribose"/>
    <property type="evidence" value="ECO:0007669"/>
    <property type="project" value="TreeGrafter"/>
</dbReference>
<accession>A0A5J4W9U5</accession>
<evidence type="ECO:0000256" key="2">
    <source>
        <dbReference type="PIRSR" id="PIRSR607724-2"/>
    </source>
</evidence>
<dbReference type="GO" id="GO:0006282">
    <property type="term" value="P:regulation of DNA repair"/>
    <property type="evidence" value="ECO:0007669"/>
    <property type="project" value="InterPro"/>
</dbReference>
<dbReference type="AlphaFoldDB" id="A0A5J4W9U5"/>
<evidence type="ECO:0000256" key="1">
    <source>
        <dbReference type="PIRSR" id="PIRSR607724-1"/>
    </source>
</evidence>
<evidence type="ECO:0000259" key="4">
    <source>
        <dbReference type="Pfam" id="PF05028"/>
    </source>
</evidence>
<feature type="region of interest" description="Disordered" evidence="3">
    <location>
        <begin position="205"/>
        <end position="242"/>
    </location>
</feature>
<feature type="active site" evidence="1">
    <location>
        <position position="79"/>
    </location>
</feature>
<feature type="active site" evidence="1">
    <location>
        <position position="98"/>
    </location>
</feature>
<sequence length="359" mass="41245">MLFLCGFPDPPKSLDIHYFSCCKLFEYVEGRERNDQPFLLPNPNVNIQGSPPYKQPLCHITLDINGKIEDAPSYCYKVDFANRVPGGGVLNHGCVQEEILFVIYPELLISRLCCESMNHNEAILVEGVERFSNYKGYSRTFDFDGDYQDEEYEEGQGIQYSKFIIIDALSFPKNQQGLKQQWGISSISRELDKAFVGFSLVDSNNDQPRMKANKKDQKQQEKQGFFDRFRGKKPKIEEEDQNTDGILATGHWGCGAFNGDHILKFIIQWIAASEARVNEMRYSCFITLITSILQITQPYYDVIKDDKGNKQRKQGQQTNSKAVRDLYIAVSQFCNQLQRGQNGNGQQLCLYLQHAFEKR</sequence>
<dbReference type="OrthoDB" id="1937899at2759"/>
<comment type="caution">
    <text evidence="5">The sequence shown here is derived from an EMBL/GenBank/DDBJ whole genome shotgun (WGS) entry which is preliminary data.</text>
</comment>
<dbReference type="PANTHER" id="PTHR12837:SF0">
    <property type="entry name" value="POLY(ADP-RIBOSE) GLYCOHYDROLASE"/>
    <property type="match status" value="1"/>
</dbReference>
<protein>
    <submittedName>
        <fullName evidence="5">Putative poly glycohydrolase family protein</fullName>
    </submittedName>
</protein>
<dbReference type="GO" id="GO:0005634">
    <property type="term" value="C:nucleus"/>
    <property type="evidence" value="ECO:0007669"/>
    <property type="project" value="TreeGrafter"/>
</dbReference>
<feature type="binding site" evidence="2">
    <location>
        <position position="137"/>
    </location>
    <ligand>
        <name>substrate</name>
    </ligand>
</feature>
<dbReference type="GO" id="GO:0004649">
    <property type="term" value="F:poly(ADP-ribose) glycohydrolase activity"/>
    <property type="evidence" value="ECO:0007669"/>
    <property type="project" value="InterPro"/>
</dbReference>
<reference evidence="5 6" key="1">
    <citation type="submission" date="2019-03" db="EMBL/GenBank/DDBJ databases">
        <title>Single cell metagenomics reveals metabolic interactions within the superorganism composed of flagellate Streblomastix strix and complex community of Bacteroidetes bacteria on its surface.</title>
        <authorList>
            <person name="Treitli S.C."/>
            <person name="Kolisko M."/>
            <person name="Husnik F."/>
            <person name="Keeling P."/>
            <person name="Hampl V."/>
        </authorList>
    </citation>
    <scope>NUCLEOTIDE SEQUENCE [LARGE SCALE GENOMIC DNA]</scope>
    <source>
        <strain evidence="5">ST1C</strain>
    </source>
</reference>
<dbReference type="PANTHER" id="PTHR12837">
    <property type="entry name" value="POLY ADP-RIBOSE GLYCOHYDROLASE"/>
    <property type="match status" value="1"/>
</dbReference>
<evidence type="ECO:0000313" key="5">
    <source>
        <dbReference type="EMBL" id="KAA6391698.1"/>
    </source>
</evidence>
<proteinExistence type="predicted"/>
<keyword evidence="5" id="KW-0378">Hydrolase</keyword>
<feature type="binding site" evidence="2">
    <location>
        <position position="96"/>
    </location>
    <ligand>
        <name>substrate</name>
    </ligand>
</feature>
<feature type="compositionally biased region" description="Basic and acidic residues" evidence="3">
    <location>
        <begin position="213"/>
        <end position="229"/>
    </location>
</feature>
<evidence type="ECO:0000256" key="3">
    <source>
        <dbReference type="SAM" id="MobiDB-lite"/>
    </source>
</evidence>